<protein>
    <submittedName>
        <fullName evidence="2">Putative dienelactone hydrolase</fullName>
    </submittedName>
</protein>
<proteinExistence type="predicted"/>
<evidence type="ECO:0000256" key="1">
    <source>
        <dbReference type="SAM" id="MobiDB-lite"/>
    </source>
</evidence>
<comment type="caution">
    <text evidence="2">The sequence shown here is derived from an EMBL/GenBank/DDBJ whole genome shotgun (WGS) entry which is preliminary data.</text>
</comment>
<dbReference type="EMBL" id="JACHIR010000001">
    <property type="protein sequence ID" value="MBB5896583.1"/>
    <property type="molecule type" value="Genomic_DNA"/>
</dbReference>
<keyword evidence="3" id="KW-1185">Reference proteome</keyword>
<accession>A0A7W9KQI6</accession>
<gene>
    <name evidence="2" type="ORF">BJ998_007779</name>
</gene>
<name>A0A7W9KQI6_9PSEU</name>
<dbReference type="Proteomes" id="UP000585638">
    <property type="component" value="Unassembled WGS sequence"/>
</dbReference>
<feature type="region of interest" description="Disordered" evidence="1">
    <location>
        <begin position="39"/>
        <end position="58"/>
    </location>
</feature>
<dbReference type="AlphaFoldDB" id="A0A7W9KQI6"/>
<evidence type="ECO:0000313" key="2">
    <source>
        <dbReference type="EMBL" id="MBB5896583.1"/>
    </source>
</evidence>
<reference evidence="2 3" key="1">
    <citation type="submission" date="2020-08" db="EMBL/GenBank/DDBJ databases">
        <title>Sequencing the genomes of 1000 actinobacteria strains.</title>
        <authorList>
            <person name="Klenk H.-P."/>
        </authorList>
    </citation>
    <scope>NUCLEOTIDE SEQUENCE [LARGE SCALE GENOMIC DNA]</scope>
    <source>
        <strain evidence="2 3">DSM 43851</strain>
    </source>
</reference>
<keyword evidence="2" id="KW-0378">Hydrolase</keyword>
<organism evidence="2 3">
    <name type="scientific">Kutzneria kofuensis</name>
    <dbReference type="NCBI Taxonomy" id="103725"/>
    <lineage>
        <taxon>Bacteria</taxon>
        <taxon>Bacillati</taxon>
        <taxon>Actinomycetota</taxon>
        <taxon>Actinomycetes</taxon>
        <taxon>Pseudonocardiales</taxon>
        <taxon>Pseudonocardiaceae</taxon>
        <taxon>Kutzneria</taxon>
    </lineage>
</organism>
<dbReference type="GO" id="GO:0016787">
    <property type="term" value="F:hydrolase activity"/>
    <property type="evidence" value="ECO:0007669"/>
    <property type="project" value="UniProtKB-KW"/>
</dbReference>
<sequence>MPTYLTRTALPRAGTLTAALGTVIPATAPAKPLAGHIDTTAGVGASGHSMGGMTPTDR</sequence>
<evidence type="ECO:0000313" key="3">
    <source>
        <dbReference type="Proteomes" id="UP000585638"/>
    </source>
</evidence>